<evidence type="ECO:0000313" key="2">
    <source>
        <dbReference type="EMBL" id="CEA06389.1"/>
    </source>
</evidence>
<protein>
    <recommendedName>
        <fullName evidence="3">DUF4381 domain-containing protein</fullName>
    </recommendedName>
</protein>
<gene>
    <name evidence="2" type="ORF">BN1049_02774</name>
</gene>
<proteinExistence type="predicted"/>
<organism evidence="2">
    <name type="scientific">Pseudomonas saudimassiliensis</name>
    <dbReference type="NCBI Taxonomy" id="1461581"/>
    <lineage>
        <taxon>Bacteria</taxon>
        <taxon>Pseudomonadati</taxon>
        <taxon>Pseudomonadota</taxon>
        <taxon>Gammaproteobacteria</taxon>
        <taxon>Pseudomonadales</taxon>
        <taxon>Pseudomonadaceae</taxon>
        <taxon>Pseudomonas</taxon>
    </lineage>
</organism>
<keyword evidence="1" id="KW-1133">Transmembrane helix</keyword>
<sequence length="154" mass="17989">MEQTLQAQLTHPAAPPPISWWPPAPGWWLLAIALLLLALVLPWAVRRVRRRQRRQRRPGWRVLADVPANLPDALWLAAINTRLKQLLKQRGEIEATRLFGEAWLDYLCQRYPQAQRQALQPLAADLYRPQVELSPAQRQALVGELRRWMRHHDV</sequence>
<dbReference type="OrthoDB" id="7031458at2"/>
<dbReference type="Pfam" id="PF14316">
    <property type="entry name" value="DUF4381"/>
    <property type="match status" value="1"/>
</dbReference>
<dbReference type="RefSeq" id="WP_052508813.1">
    <property type="nucleotide sequence ID" value="NZ_LK391969.1"/>
</dbReference>
<evidence type="ECO:0008006" key="3">
    <source>
        <dbReference type="Google" id="ProtNLM"/>
    </source>
</evidence>
<dbReference type="EMBL" id="LM997413">
    <property type="protein sequence ID" value="CEA06389.1"/>
    <property type="molecule type" value="Genomic_DNA"/>
</dbReference>
<evidence type="ECO:0000256" key="1">
    <source>
        <dbReference type="SAM" id="Phobius"/>
    </source>
</evidence>
<dbReference type="InterPro" id="IPR025489">
    <property type="entry name" value="DUF4381"/>
</dbReference>
<dbReference type="EMBL" id="LK391969">
    <property type="protein sequence ID" value="CEF27814.1"/>
    <property type="molecule type" value="Genomic_DNA"/>
</dbReference>
<feature type="transmembrane region" description="Helical" evidence="1">
    <location>
        <begin position="26"/>
        <end position="45"/>
    </location>
</feature>
<keyword evidence="1" id="KW-0472">Membrane</keyword>
<keyword evidence="1" id="KW-0812">Transmembrane</keyword>
<accession>A0A078MJG9</accession>
<dbReference type="PATRIC" id="fig|1461581.3.peg.2732"/>
<reference evidence="2" key="1">
    <citation type="submission" date="2014-07" db="EMBL/GenBank/DDBJ databases">
        <authorList>
            <person name="Urmite Genomes Urmite Genomes"/>
        </authorList>
    </citation>
    <scope>NUCLEOTIDE SEQUENCE</scope>
    <source>
        <strain evidence="2">12M76_air</strain>
    </source>
</reference>
<name>A0A078MJG9_9PSED</name>
<dbReference type="AlphaFoldDB" id="A0A078MJG9"/>